<name>A0A0D8HK22_9ACTN</name>
<evidence type="ECO:0000313" key="2">
    <source>
        <dbReference type="Proteomes" id="UP000032360"/>
    </source>
</evidence>
<reference evidence="1 2" key="1">
    <citation type="submission" date="2015-01" db="EMBL/GenBank/DDBJ databases">
        <title>Draft genome of the acidophilic iron oxidizer Acidithrix ferrooxidans strain Py-F3.</title>
        <authorList>
            <person name="Poehlein A."/>
            <person name="Eisen S."/>
            <person name="Schloemann M."/>
            <person name="Johnson B.D."/>
            <person name="Daniel R."/>
            <person name="Muehling M."/>
        </authorList>
    </citation>
    <scope>NUCLEOTIDE SEQUENCE [LARGE SCALE GENOMIC DNA]</scope>
    <source>
        <strain evidence="1 2">Py-F3</strain>
    </source>
</reference>
<gene>
    <name evidence="1" type="ORF">AXFE_08730</name>
</gene>
<organism evidence="1 2">
    <name type="scientific">Acidithrix ferrooxidans</name>
    <dbReference type="NCBI Taxonomy" id="1280514"/>
    <lineage>
        <taxon>Bacteria</taxon>
        <taxon>Bacillati</taxon>
        <taxon>Actinomycetota</taxon>
        <taxon>Acidimicrobiia</taxon>
        <taxon>Acidimicrobiales</taxon>
        <taxon>Acidimicrobiaceae</taxon>
        <taxon>Acidithrix</taxon>
    </lineage>
</organism>
<protein>
    <recommendedName>
        <fullName evidence="3">Ferredoxin</fullName>
    </recommendedName>
</protein>
<sequence length="64" mass="7407">MRIVIDPTRCHGHGTCAALLEEYMELDKWHYPLVHNDKLRDVHLESAKRAVQLCPELAIKIVDN</sequence>
<dbReference type="STRING" id="1280514.AXFE_08730"/>
<dbReference type="OrthoDB" id="4741951at2"/>
<evidence type="ECO:0008006" key="3">
    <source>
        <dbReference type="Google" id="ProtNLM"/>
    </source>
</evidence>
<dbReference type="EMBL" id="JXYS01000022">
    <property type="protein sequence ID" value="KJF18224.1"/>
    <property type="molecule type" value="Genomic_DNA"/>
</dbReference>
<accession>A0A0D8HK22</accession>
<dbReference type="RefSeq" id="WP_052604633.1">
    <property type="nucleotide sequence ID" value="NZ_JXYS01000022.1"/>
</dbReference>
<dbReference type="AlphaFoldDB" id="A0A0D8HK22"/>
<proteinExistence type="predicted"/>
<keyword evidence="2" id="KW-1185">Reference proteome</keyword>
<comment type="caution">
    <text evidence="1">The sequence shown here is derived from an EMBL/GenBank/DDBJ whole genome shotgun (WGS) entry which is preliminary data.</text>
</comment>
<dbReference type="SUPFAM" id="SSF54862">
    <property type="entry name" value="4Fe-4S ferredoxins"/>
    <property type="match status" value="1"/>
</dbReference>
<dbReference type="Gene3D" id="3.30.70.20">
    <property type="match status" value="1"/>
</dbReference>
<dbReference type="Pfam" id="PF13459">
    <property type="entry name" value="Fer4_15"/>
    <property type="match status" value="1"/>
</dbReference>
<evidence type="ECO:0000313" key="1">
    <source>
        <dbReference type="EMBL" id="KJF18224.1"/>
    </source>
</evidence>
<dbReference type="Proteomes" id="UP000032360">
    <property type="component" value="Unassembled WGS sequence"/>
</dbReference>